<evidence type="ECO:0000313" key="4">
    <source>
        <dbReference type="EMBL" id="KGM07194.1"/>
    </source>
</evidence>
<dbReference type="InterPro" id="IPR041881">
    <property type="entry name" value="PqqD_sf"/>
</dbReference>
<dbReference type="GO" id="GO:0048038">
    <property type="term" value="F:quinone binding"/>
    <property type="evidence" value="ECO:0007669"/>
    <property type="project" value="InterPro"/>
</dbReference>
<proteinExistence type="predicted"/>
<reference evidence="4 5" key="1">
    <citation type="submission" date="2014-09" db="EMBL/GenBank/DDBJ databases">
        <authorList>
            <person name="Grob C."/>
            <person name="Taubert M."/>
            <person name="Howat A.M."/>
            <person name="Burns O.J."/>
            <person name="Dixon J.L."/>
            <person name="Chen Y."/>
            <person name="Murrell J.C."/>
        </authorList>
    </citation>
    <scope>NUCLEOTIDE SEQUENCE [LARGE SCALE GENOMIC DNA]</scope>
    <source>
        <strain evidence="4">L4</strain>
    </source>
</reference>
<evidence type="ECO:0000256" key="1">
    <source>
        <dbReference type="ARBA" id="ARBA00004886"/>
    </source>
</evidence>
<evidence type="ECO:0000256" key="2">
    <source>
        <dbReference type="ARBA" id="ARBA00011741"/>
    </source>
</evidence>
<dbReference type="STRING" id="392484.LP43_0803"/>
<name>A0A0A0BJC0_9GAMM</name>
<keyword evidence="3" id="KW-0884">PQQ biosynthesis</keyword>
<dbReference type="NCBIfam" id="TIGR03859">
    <property type="entry name" value="PQQ_PqqD"/>
    <property type="match status" value="1"/>
</dbReference>
<comment type="caution">
    <text evidence="4">The sequence shown here is derived from an EMBL/GenBank/DDBJ whole genome shotgun (WGS) entry which is preliminary data.</text>
</comment>
<evidence type="ECO:0000256" key="3">
    <source>
        <dbReference type="ARBA" id="ARBA00022905"/>
    </source>
</evidence>
<dbReference type="Proteomes" id="UP000029999">
    <property type="component" value="Unassembled WGS sequence"/>
</dbReference>
<dbReference type="Gene3D" id="1.10.10.1150">
    <property type="entry name" value="Coenzyme PQQ synthesis protein D (PqqD)"/>
    <property type="match status" value="1"/>
</dbReference>
<dbReference type="InterPro" id="IPR022479">
    <property type="entry name" value="PqqD_bac"/>
</dbReference>
<dbReference type="GO" id="GO:0018189">
    <property type="term" value="P:pyrroloquinoline quinone biosynthetic process"/>
    <property type="evidence" value="ECO:0007669"/>
    <property type="project" value="UniProtKB-UniPathway"/>
</dbReference>
<organism evidence="4 5">
    <name type="scientific">Methylophaga thiooxydans</name>
    <dbReference type="NCBI Taxonomy" id="392484"/>
    <lineage>
        <taxon>Bacteria</taxon>
        <taxon>Pseudomonadati</taxon>
        <taxon>Pseudomonadota</taxon>
        <taxon>Gammaproteobacteria</taxon>
        <taxon>Thiotrichales</taxon>
        <taxon>Piscirickettsiaceae</taxon>
        <taxon>Methylophaga</taxon>
    </lineage>
</organism>
<sequence>MTERVFNVDSVPVLALGYRFQWEPAQDCYVLLYPEGMVKLNPAAGEILKRVSEKKQTVGELIAELKAAFNGADLDDDVYQFLEEAHGNDWIRPE</sequence>
<gene>
    <name evidence="4" type="primary">pqqD</name>
    <name evidence="4" type="ORF">LP43_0803</name>
</gene>
<dbReference type="RefSeq" id="WP_008291278.1">
    <property type="nucleotide sequence ID" value="NZ_JADFAB010000008.1"/>
</dbReference>
<evidence type="ECO:0000313" key="5">
    <source>
        <dbReference type="Proteomes" id="UP000029999"/>
    </source>
</evidence>
<dbReference type="NCBIfam" id="NF002535">
    <property type="entry name" value="PRK02079.1"/>
    <property type="match status" value="1"/>
</dbReference>
<dbReference type="EMBL" id="JRQD01000002">
    <property type="protein sequence ID" value="KGM07194.1"/>
    <property type="molecule type" value="Genomic_DNA"/>
</dbReference>
<dbReference type="AlphaFoldDB" id="A0A0A0BJC0"/>
<comment type="subunit">
    <text evidence="2">Monomer. Interacts with PqqE.</text>
</comment>
<dbReference type="UniPathway" id="UPA00539"/>
<accession>A0A0A0BJC0</accession>
<comment type="pathway">
    <text evidence="1">Cofactor biosynthesis; pyrroloquinoline quinone biosynthesis.</text>
</comment>
<protein>
    <submittedName>
        <fullName evidence="4">Coenzyme PQQ synthesis protein D</fullName>
    </submittedName>
</protein>
<dbReference type="Pfam" id="PF05402">
    <property type="entry name" value="PqqD"/>
    <property type="match status" value="1"/>
</dbReference>
<dbReference type="InterPro" id="IPR008792">
    <property type="entry name" value="PQQD"/>
</dbReference>